<sequence>MKRNDESSQLVTVYQAVAAYTVRGIGSFLPTETQVARIRPIVRRERIGSRTITLDLVTLDLKIGAEARERTGSLLFLFDNGDLYRGYASLHRWEQARVLKIGSFDLWRGEDAT</sequence>
<dbReference type="EMBL" id="CAJDYZ010012033">
    <property type="protein sequence ID" value="CAD1480493.1"/>
    <property type="molecule type" value="Genomic_DNA"/>
</dbReference>
<name>A0A6V7HMK4_9HYME</name>
<dbReference type="AlphaFoldDB" id="A0A6V7HMK4"/>
<dbReference type="Proteomes" id="UP000752696">
    <property type="component" value="Unassembled WGS sequence"/>
</dbReference>
<keyword evidence="2" id="KW-1185">Reference proteome</keyword>
<organism evidence="1 2">
    <name type="scientific">Heterotrigona itama</name>
    <dbReference type="NCBI Taxonomy" id="395501"/>
    <lineage>
        <taxon>Eukaryota</taxon>
        <taxon>Metazoa</taxon>
        <taxon>Ecdysozoa</taxon>
        <taxon>Arthropoda</taxon>
        <taxon>Hexapoda</taxon>
        <taxon>Insecta</taxon>
        <taxon>Pterygota</taxon>
        <taxon>Neoptera</taxon>
        <taxon>Endopterygota</taxon>
        <taxon>Hymenoptera</taxon>
        <taxon>Apocrita</taxon>
        <taxon>Aculeata</taxon>
        <taxon>Apoidea</taxon>
        <taxon>Anthophila</taxon>
        <taxon>Apidae</taxon>
        <taxon>Heterotrigona</taxon>
    </lineage>
</organism>
<reference evidence="1" key="1">
    <citation type="submission" date="2020-07" db="EMBL/GenBank/DDBJ databases">
        <authorList>
            <person name="Nazaruddin N."/>
        </authorList>
    </citation>
    <scope>NUCLEOTIDE SEQUENCE</scope>
</reference>
<evidence type="ECO:0000313" key="1">
    <source>
        <dbReference type="EMBL" id="CAD1480493.1"/>
    </source>
</evidence>
<comment type="caution">
    <text evidence="1">The sequence shown here is derived from an EMBL/GenBank/DDBJ whole genome shotgun (WGS) entry which is preliminary data.</text>
</comment>
<accession>A0A6V7HMK4</accession>
<proteinExistence type="predicted"/>
<feature type="non-terminal residue" evidence="1">
    <location>
        <position position="1"/>
    </location>
</feature>
<gene>
    <name evidence="1" type="ORF">MHI_LOCUS939419</name>
</gene>
<evidence type="ECO:0000313" key="2">
    <source>
        <dbReference type="Proteomes" id="UP000752696"/>
    </source>
</evidence>
<protein>
    <submittedName>
        <fullName evidence="1">Uncharacterized protein</fullName>
    </submittedName>
</protein>